<evidence type="ECO:0000259" key="11">
    <source>
        <dbReference type="Pfam" id="PF02355"/>
    </source>
</evidence>
<dbReference type="SUPFAM" id="SSF82866">
    <property type="entry name" value="Multidrug efflux transporter AcrB transmembrane domain"/>
    <property type="match status" value="1"/>
</dbReference>
<proteinExistence type="inferred from homology"/>
<reference evidence="12 13" key="1">
    <citation type="submission" date="2018-08" db="EMBL/GenBank/DDBJ databases">
        <title>Sequencing the genomes of 1000 actinobacteria strains.</title>
        <authorList>
            <person name="Klenk H.-P."/>
        </authorList>
    </citation>
    <scope>NUCLEOTIDE SEQUENCE [LARGE SCALE GENOMIC DNA]</scope>
    <source>
        <strain evidence="12 13">DSM 44099</strain>
    </source>
</reference>
<dbReference type="Pfam" id="PF02355">
    <property type="entry name" value="SecD_SecF_C"/>
    <property type="match status" value="1"/>
</dbReference>
<evidence type="ECO:0000256" key="4">
    <source>
        <dbReference type="ARBA" id="ARBA00022692"/>
    </source>
</evidence>
<evidence type="ECO:0000313" key="12">
    <source>
        <dbReference type="EMBL" id="REF98693.1"/>
    </source>
</evidence>
<dbReference type="Gene3D" id="1.20.1640.10">
    <property type="entry name" value="Multidrug efflux transporter AcrB transmembrane domain"/>
    <property type="match status" value="1"/>
</dbReference>
<dbReference type="GO" id="GO:0005886">
    <property type="term" value="C:plasma membrane"/>
    <property type="evidence" value="ECO:0007669"/>
    <property type="project" value="UniProtKB-SubCell"/>
</dbReference>
<feature type="transmembrane region" description="Helical" evidence="9">
    <location>
        <begin position="173"/>
        <end position="194"/>
    </location>
</feature>
<feature type="transmembrane region" description="Helical" evidence="9">
    <location>
        <begin position="149"/>
        <end position="166"/>
    </location>
</feature>
<feature type="transmembrane region" description="Helical" evidence="9">
    <location>
        <begin position="200"/>
        <end position="221"/>
    </location>
</feature>
<dbReference type="InterPro" id="IPR022813">
    <property type="entry name" value="SecD/SecF_arch_bac"/>
</dbReference>
<dbReference type="HAMAP" id="MF_01464_B">
    <property type="entry name" value="SecF_B"/>
    <property type="match status" value="1"/>
</dbReference>
<comment type="subunit">
    <text evidence="9">Forms a complex with SecD. Part of the essential Sec protein translocation apparatus which comprises SecA, SecYEG and auxiliary proteins SecDF. Other proteins may also be involved.</text>
</comment>
<evidence type="ECO:0000256" key="1">
    <source>
        <dbReference type="ARBA" id="ARBA00004651"/>
    </source>
</evidence>
<keyword evidence="4 9" id="KW-0812">Transmembrane</keyword>
<dbReference type="GO" id="GO:0015450">
    <property type="term" value="F:protein-transporting ATPase activity"/>
    <property type="evidence" value="ECO:0007669"/>
    <property type="project" value="InterPro"/>
</dbReference>
<evidence type="ECO:0000256" key="5">
    <source>
        <dbReference type="ARBA" id="ARBA00022927"/>
    </source>
</evidence>
<keyword evidence="6 9" id="KW-1133">Transmembrane helix</keyword>
<dbReference type="PANTHER" id="PTHR30081:SF8">
    <property type="entry name" value="PROTEIN TRANSLOCASE SUBUNIT SECF"/>
    <property type="match status" value="1"/>
</dbReference>
<dbReference type="GO" id="GO:0006605">
    <property type="term" value="P:protein targeting"/>
    <property type="evidence" value="ECO:0007669"/>
    <property type="project" value="UniProtKB-UniRule"/>
</dbReference>
<protein>
    <recommendedName>
        <fullName evidence="9">Protein-export membrane protein SecF</fullName>
    </recommendedName>
</protein>
<dbReference type="Proteomes" id="UP000256913">
    <property type="component" value="Unassembled WGS sequence"/>
</dbReference>
<dbReference type="RefSeq" id="WP_116069946.1">
    <property type="nucleotide sequence ID" value="NZ_BONB01000088.1"/>
</dbReference>
<evidence type="ECO:0000313" key="13">
    <source>
        <dbReference type="Proteomes" id="UP000256913"/>
    </source>
</evidence>
<evidence type="ECO:0000256" key="7">
    <source>
        <dbReference type="ARBA" id="ARBA00023010"/>
    </source>
</evidence>
<comment type="function">
    <text evidence="9">Part of the Sec protein translocase complex. Interacts with the SecYEG preprotein conducting channel. SecDF uses the proton motive force (PMF) to complete protein translocation after the ATP-dependent function of SecA.</text>
</comment>
<keyword evidence="7 9" id="KW-0811">Translocation</keyword>
<comment type="caution">
    <text evidence="12">The sequence shown here is derived from an EMBL/GenBank/DDBJ whole genome shotgun (WGS) entry which is preliminary data.</text>
</comment>
<feature type="region of interest" description="Disordered" evidence="10">
    <location>
        <begin position="334"/>
        <end position="401"/>
    </location>
</feature>
<feature type="transmembrane region" description="Helical" evidence="9">
    <location>
        <begin position="25"/>
        <end position="43"/>
    </location>
</feature>
<sequence>MSKSGLANRLYRGEAGLNLIGKRKLWFGIAGALILVALLSFGINRFTLGIEFAGGNQFIVPASSSVSLDKTQGAVEKALADNNTSATALPAQQVGRGGETWFEVKTSILTPEQTKAVTEQVAKELGVPTDQINSSRVSPAWGSQVTERAVLGLVIFVALVMVYLILRFEWRMAVAAVSSLLLNLVLTAGLYSLAGFEVTPATIIGFLTILGFALYDVVVVFDKVQENTRGITASNTTTYAESANLAINQTLMRSINTGLVALLPVGGLLIAGLSGASTLADLGLVLFVGMAIAVYSSIFFATPVLVTLKEFEPRIQAHTKRVLARRSAIARGEVAPKKGEAAPAGARQPRQAAPEQSASEVAALAGSAPKVGARPSTAKRSSGGNRGGRPGGNRPGGAKRR</sequence>
<dbReference type="InterPro" id="IPR022645">
    <property type="entry name" value="SecD/SecF_bac"/>
</dbReference>
<dbReference type="GO" id="GO:0065002">
    <property type="term" value="P:intracellular protein transmembrane transport"/>
    <property type="evidence" value="ECO:0007669"/>
    <property type="project" value="UniProtKB-UniRule"/>
</dbReference>
<accession>A0A3D9ZRU0</accession>
<comment type="similarity">
    <text evidence="9">Belongs to the SecD/SecF family. SecF subfamily.</text>
</comment>
<dbReference type="GO" id="GO:0043952">
    <property type="term" value="P:protein transport by the Sec complex"/>
    <property type="evidence" value="ECO:0007669"/>
    <property type="project" value="UniProtKB-UniRule"/>
</dbReference>
<gene>
    <name evidence="9" type="primary">secF</name>
    <name evidence="12" type="ORF">DFJ67_4711</name>
</gene>
<evidence type="ECO:0000256" key="8">
    <source>
        <dbReference type="ARBA" id="ARBA00023136"/>
    </source>
</evidence>
<evidence type="ECO:0000256" key="3">
    <source>
        <dbReference type="ARBA" id="ARBA00022475"/>
    </source>
</evidence>
<dbReference type="NCBIfam" id="TIGR00966">
    <property type="entry name" value="transloc_SecF"/>
    <property type="match status" value="1"/>
</dbReference>
<dbReference type="EMBL" id="QUMQ01000001">
    <property type="protein sequence ID" value="REF98693.1"/>
    <property type="molecule type" value="Genomic_DNA"/>
</dbReference>
<keyword evidence="8 9" id="KW-0472">Membrane</keyword>
<feature type="compositionally biased region" description="Low complexity" evidence="10">
    <location>
        <begin position="341"/>
        <end position="359"/>
    </location>
</feature>
<dbReference type="InterPro" id="IPR005665">
    <property type="entry name" value="SecF_bac"/>
</dbReference>
<name>A0A3D9ZRU0_9ACTN</name>
<feature type="compositionally biased region" description="Gly residues" evidence="10">
    <location>
        <begin position="384"/>
        <end position="395"/>
    </location>
</feature>
<dbReference type="PRINTS" id="PR01755">
    <property type="entry name" value="SECFTRNLCASE"/>
</dbReference>
<keyword evidence="13" id="KW-1185">Reference proteome</keyword>
<feature type="transmembrane region" description="Helical" evidence="9">
    <location>
        <begin position="258"/>
        <end position="276"/>
    </location>
</feature>
<evidence type="ECO:0000256" key="9">
    <source>
        <dbReference type="HAMAP-Rule" id="MF_01464"/>
    </source>
</evidence>
<evidence type="ECO:0000256" key="2">
    <source>
        <dbReference type="ARBA" id="ARBA00022448"/>
    </source>
</evidence>
<dbReference type="PANTHER" id="PTHR30081">
    <property type="entry name" value="PROTEIN-EXPORT MEMBRANE PROTEIN SEC"/>
    <property type="match status" value="1"/>
</dbReference>
<dbReference type="OrthoDB" id="9774769at2"/>
<dbReference type="AlphaFoldDB" id="A0A3D9ZRU0"/>
<dbReference type="InterPro" id="IPR048634">
    <property type="entry name" value="SecD_SecF_C"/>
</dbReference>
<comment type="subcellular location">
    <subcellularLocation>
        <location evidence="1 9">Cell membrane</location>
        <topology evidence="1 9">Multi-pass membrane protein</topology>
    </subcellularLocation>
</comment>
<feature type="transmembrane region" description="Helical" evidence="9">
    <location>
        <begin position="282"/>
        <end position="306"/>
    </location>
</feature>
<feature type="domain" description="Protein export membrane protein SecD/SecF C-terminal" evidence="11">
    <location>
        <begin position="120"/>
        <end position="310"/>
    </location>
</feature>
<keyword evidence="5 9" id="KW-0653">Protein transport</keyword>
<keyword evidence="2 9" id="KW-0813">Transport</keyword>
<evidence type="ECO:0000256" key="6">
    <source>
        <dbReference type="ARBA" id="ARBA00022989"/>
    </source>
</evidence>
<evidence type="ECO:0000256" key="10">
    <source>
        <dbReference type="SAM" id="MobiDB-lite"/>
    </source>
</evidence>
<keyword evidence="3 9" id="KW-1003">Cell membrane</keyword>
<organism evidence="12 13">
    <name type="scientific">Asanoa ferruginea</name>
    <dbReference type="NCBI Taxonomy" id="53367"/>
    <lineage>
        <taxon>Bacteria</taxon>
        <taxon>Bacillati</taxon>
        <taxon>Actinomycetota</taxon>
        <taxon>Actinomycetes</taxon>
        <taxon>Micromonosporales</taxon>
        <taxon>Micromonosporaceae</taxon>
        <taxon>Asanoa</taxon>
    </lineage>
</organism>